<proteinExistence type="predicted"/>
<evidence type="ECO:0000313" key="2">
    <source>
        <dbReference type="Proteomes" id="UP000053429"/>
    </source>
</evidence>
<reference evidence="1 2" key="1">
    <citation type="submission" date="2015-10" db="EMBL/GenBank/DDBJ databases">
        <title>Draft genome sequence of Streptomyces caeruleatus NRRL B-24802, type strain for the species Streptomyces caeruleatus.</title>
        <authorList>
            <person name="Ruckert C."/>
            <person name="Winkler A."/>
            <person name="Kalinowski J."/>
            <person name="Kampfer P."/>
            <person name="Glaeser S."/>
        </authorList>
    </citation>
    <scope>NUCLEOTIDE SEQUENCE [LARGE SCALE GENOMIC DNA]</scope>
    <source>
        <strain evidence="1 2">NRRL B-24802</strain>
    </source>
</reference>
<name>A0A117RI36_9ACTN</name>
<sequence length="80" mass="8455">MPISLRAAALRAALERATGTPVHLLAAETGLRLYLPAPGDGDPAWAAVLQAMRSADRWGSTNTSGATEIWVEVDDEAKQP</sequence>
<keyword evidence="2" id="KW-1185">Reference proteome</keyword>
<gene>
    <name evidence="1" type="ORF">AQJ67_41235</name>
</gene>
<accession>A0A117RI36</accession>
<dbReference type="EMBL" id="LMWY01000062">
    <property type="protein sequence ID" value="KUN92021.1"/>
    <property type="molecule type" value="Genomic_DNA"/>
</dbReference>
<dbReference type="RefSeq" id="WP_062724747.1">
    <property type="nucleotide sequence ID" value="NZ_KQ948946.1"/>
</dbReference>
<organism evidence="1 2">
    <name type="scientific">Streptomyces caeruleatus</name>
    <dbReference type="NCBI Taxonomy" id="661399"/>
    <lineage>
        <taxon>Bacteria</taxon>
        <taxon>Bacillati</taxon>
        <taxon>Actinomycetota</taxon>
        <taxon>Actinomycetes</taxon>
        <taxon>Kitasatosporales</taxon>
        <taxon>Streptomycetaceae</taxon>
        <taxon>Streptomyces</taxon>
    </lineage>
</organism>
<dbReference type="OrthoDB" id="4350831at2"/>
<evidence type="ECO:0000313" key="1">
    <source>
        <dbReference type="EMBL" id="KUN92021.1"/>
    </source>
</evidence>
<protein>
    <submittedName>
        <fullName evidence="1">Uncharacterized protein</fullName>
    </submittedName>
</protein>
<dbReference type="AlphaFoldDB" id="A0A117RI36"/>
<dbReference type="Proteomes" id="UP000053429">
    <property type="component" value="Unassembled WGS sequence"/>
</dbReference>
<comment type="caution">
    <text evidence="1">The sequence shown here is derived from an EMBL/GenBank/DDBJ whole genome shotgun (WGS) entry which is preliminary data.</text>
</comment>